<comment type="caution">
    <text evidence="1">The sequence shown here is derived from an EMBL/GenBank/DDBJ whole genome shotgun (WGS) entry which is preliminary data.</text>
</comment>
<evidence type="ECO:0000313" key="1">
    <source>
        <dbReference type="EMBL" id="GBP42475.1"/>
    </source>
</evidence>
<keyword evidence="2" id="KW-1185">Reference proteome</keyword>
<protein>
    <submittedName>
        <fullName evidence="1">Uncharacterized protein</fullName>
    </submittedName>
</protein>
<reference evidence="1 2" key="1">
    <citation type="journal article" date="2019" name="Commun. Biol.">
        <title>The bagworm genome reveals a unique fibroin gene that provides high tensile strength.</title>
        <authorList>
            <person name="Kono N."/>
            <person name="Nakamura H."/>
            <person name="Ohtoshi R."/>
            <person name="Tomita M."/>
            <person name="Numata K."/>
            <person name="Arakawa K."/>
        </authorList>
    </citation>
    <scope>NUCLEOTIDE SEQUENCE [LARGE SCALE GENOMIC DNA]</scope>
</reference>
<dbReference type="EMBL" id="BGZK01000419">
    <property type="protein sequence ID" value="GBP42475.1"/>
    <property type="molecule type" value="Genomic_DNA"/>
</dbReference>
<dbReference type="AlphaFoldDB" id="A0A4C1VXC0"/>
<gene>
    <name evidence="1" type="ORF">EVAR_29278_1</name>
</gene>
<dbReference type="Proteomes" id="UP000299102">
    <property type="component" value="Unassembled WGS sequence"/>
</dbReference>
<proteinExistence type="predicted"/>
<evidence type="ECO:0000313" key="2">
    <source>
        <dbReference type="Proteomes" id="UP000299102"/>
    </source>
</evidence>
<organism evidence="1 2">
    <name type="scientific">Eumeta variegata</name>
    <name type="common">Bagworm moth</name>
    <name type="synonym">Eumeta japonica</name>
    <dbReference type="NCBI Taxonomy" id="151549"/>
    <lineage>
        <taxon>Eukaryota</taxon>
        <taxon>Metazoa</taxon>
        <taxon>Ecdysozoa</taxon>
        <taxon>Arthropoda</taxon>
        <taxon>Hexapoda</taxon>
        <taxon>Insecta</taxon>
        <taxon>Pterygota</taxon>
        <taxon>Neoptera</taxon>
        <taxon>Endopterygota</taxon>
        <taxon>Lepidoptera</taxon>
        <taxon>Glossata</taxon>
        <taxon>Ditrysia</taxon>
        <taxon>Tineoidea</taxon>
        <taxon>Psychidae</taxon>
        <taxon>Oiketicinae</taxon>
        <taxon>Eumeta</taxon>
    </lineage>
</organism>
<accession>A0A4C1VXC0</accession>
<sequence length="108" mass="11611">MPPRGGAPPPRRPVFCTANVNDTSFNESAPAPDKKATFLFPLYTLTVIDDRALVADHSAEIVNRRRGCIISVYISDVSFARRSVRVEGCQSPLTTSGIDAFGGESVKG</sequence>
<name>A0A4C1VXC0_EUMVA</name>